<evidence type="ECO:0008006" key="4">
    <source>
        <dbReference type="Google" id="ProtNLM"/>
    </source>
</evidence>
<name>A0ABU0FGL3_9HYPH</name>
<evidence type="ECO:0000313" key="2">
    <source>
        <dbReference type="EMBL" id="MDQ0393725.1"/>
    </source>
</evidence>
<evidence type="ECO:0000256" key="1">
    <source>
        <dbReference type="SAM" id="Phobius"/>
    </source>
</evidence>
<evidence type="ECO:0000313" key="3">
    <source>
        <dbReference type="Proteomes" id="UP001237448"/>
    </source>
</evidence>
<feature type="transmembrane region" description="Helical" evidence="1">
    <location>
        <begin position="62"/>
        <end position="87"/>
    </location>
</feature>
<feature type="transmembrane region" description="Helical" evidence="1">
    <location>
        <begin position="127"/>
        <end position="146"/>
    </location>
</feature>
<keyword evidence="3" id="KW-1185">Reference proteome</keyword>
<gene>
    <name evidence="2" type="ORF">J3R73_003517</name>
</gene>
<dbReference type="Proteomes" id="UP001237448">
    <property type="component" value="Unassembled WGS sequence"/>
</dbReference>
<reference evidence="2 3" key="1">
    <citation type="submission" date="2023-07" db="EMBL/GenBank/DDBJ databases">
        <title>Genomic Encyclopedia of Type Strains, Phase IV (KMG-IV): sequencing the most valuable type-strain genomes for metagenomic binning, comparative biology and taxonomic classification.</title>
        <authorList>
            <person name="Goeker M."/>
        </authorList>
    </citation>
    <scope>NUCLEOTIDE SEQUENCE [LARGE SCALE GENOMIC DNA]</scope>
    <source>
        <strain evidence="2 3">DSM 5896</strain>
    </source>
</reference>
<sequence>MVVVEAQPSDLFLAENTTMIFLGILSSIAAIGVLCWLLFTLAVFALPFFAGVSAGTWAFQTGAGWLGAILVGLAAAALTLGLGQFLLAFVRPIWIRLAIALAFVAPAALAGYHATHGIVKHTMPSDTWQIIFSVIGAIAVGVTALVRVTAMAAPGPTGQNVARA</sequence>
<keyword evidence="1" id="KW-0472">Membrane</keyword>
<accession>A0ABU0FGL3</accession>
<dbReference type="EMBL" id="JAUSVK010000001">
    <property type="protein sequence ID" value="MDQ0393725.1"/>
    <property type="molecule type" value="Genomic_DNA"/>
</dbReference>
<keyword evidence="1" id="KW-1133">Transmembrane helix</keyword>
<keyword evidence="1" id="KW-0812">Transmembrane</keyword>
<protein>
    <recommendedName>
        <fullName evidence="4">DUF4175 domain-containing protein</fullName>
    </recommendedName>
</protein>
<organism evidence="2 3">
    <name type="scientific">Labrys monachus</name>
    <dbReference type="NCBI Taxonomy" id="217067"/>
    <lineage>
        <taxon>Bacteria</taxon>
        <taxon>Pseudomonadati</taxon>
        <taxon>Pseudomonadota</taxon>
        <taxon>Alphaproteobacteria</taxon>
        <taxon>Hyphomicrobiales</taxon>
        <taxon>Xanthobacteraceae</taxon>
        <taxon>Labrys</taxon>
    </lineage>
</organism>
<feature type="transmembrane region" description="Helical" evidence="1">
    <location>
        <begin position="20"/>
        <end position="50"/>
    </location>
</feature>
<proteinExistence type="predicted"/>
<comment type="caution">
    <text evidence="2">The sequence shown here is derived from an EMBL/GenBank/DDBJ whole genome shotgun (WGS) entry which is preliminary data.</text>
</comment>
<feature type="transmembrane region" description="Helical" evidence="1">
    <location>
        <begin position="93"/>
        <end position="115"/>
    </location>
</feature>